<keyword evidence="1" id="KW-0175">Coiled coil</keyword>
<dbReference type="Proteomes" id="UP000476055">
    <property type="component" value="Unassembled WGS sequence"/>
</dbReference>
<protein>
    <submittedName>
        <fullName evidence="3">Uncharacterized protein</fullName>
    </submittedName>
</protein>
<organism evidence="3 4">
    <name type="scientific">Waltera intestinalis</name>
    <dbReference type="NCBI Taxonomy" id="2606635"/>
    <lineage>
        <taxon>Bacteria</taxon>
        <taxon>Bacillati</taxon>
        <taxon>Bacillota</taxon>
        <taxon>Clostridia</taxon>
        <taxon>Lachnospirales</taxon>
        <taxon>Lachnospiraceae</taxon>
        <taxon>Waltera</taxon>
    </lineage>
</organism>
<keyword evidence="4" id="KW-1185">Reference proteome</keyword>
<reference evidence="3 4" key="1">
    <citation type="submission" date="2019-08" db="EMBL/GenBank/DDBJ databases">
        <title>In-depth cultivation of the pig gut microbiome towards novel bacterial diversity and tailored functional studies.</title>
        <authorList>
            <person name="Wylensek D."/>
            <person name="Hitch T.C.A."/>
            <person name="Clavel T."/>
        </authorList>
    </citation>
    <scope>NUCLEOTIDE SEQUENCE [LARGE SCALE GENOMIC DNA]</scope>
    <source>
        <strain evidence="3 4">WCA3-601-WT-6H</strain>
    </source>
</reference>
<accession>A0A6L5YHD4</accession>
<dbReference type="InterPro" id="IPR046118">
    <property type="entry name" value="DUF6115"/>
</dbReference>
<sequence length="220" mass="24458">MDILEVILLIVGIVIFIGSFLLPAGRSDAGRIDTDAAKQEIHGLIEEEMKTVRAQVQDKVEETSEDVVEKAERSLERLTNEKIMAVNEYSDTVLQEIHKNHEEAMFLYDMLNNKHANIKDTVSKVDKAVKAAEDKVKVIDDTPTVKTEETEKVILADEPAKTEEAVSPEIGFMGETAEEGQNNNEKILEMHRQGKSTVAIARELGLGVGEVKLVIDLYKA</sequence>
<keyword evidence="2" id="KW-1133">Transmembrane helix</keyword>
<comment type="caution">
    <text evidence="3">The sequence shown here is derived from an EMBL/GenBank/DDBJ whole genome shotgun (WGS) entry which is preliminary data.</text>
</comment>
<gene>
    <name evidence="3" type="ORF">FYJ59_02345</name>
</gene>
<dbReference type="RefSeq" id="WP_154495104.1">
    <property type="nucleotide sequence ID" value="NZ_VUMU01000002.1"/>
</dbReference>
<dbReference type="Pfam" id="PF19610">
    <property type="entry name" value="DUF6115"/>
    <property type="match status" value="1"/>
</dbReference>
<keyword evidence="2" id="KW-0812">Transmembrane</keyword>
<evidence type="ECO:0000256" key="2">
    <source>
        <dbReference type="SAM" id="Phobius"/>
    </source>
</evidence>
<feature type="coiled-coil region" evidence="1">
    <location>
        <begin position="61"/>
        <end position="88"/>
    </location>
</feature>
<dbReference type="EMBL" id="VUMU01000002">
    <property type="protein sequence ID" value="MST57097.1"/>
    <property type="molecule type" value="Genomic_DNA"/>
</dbReference>
<proteinExistence type="predicted"/>
<evidence type="ECO:0000256" key="1">
    <source>
        <dbReference type="SAM" id="Coils"/>
    </source>
</evidence>
<feature type="transmembrane region" description="Helical" evidence="2">
    <location>
        <begin position="6"/>
        <end position="24"/>
    </location>
</feature>
<name>A0A6L5YHD4_9FIRM</name>
<evidence type="ECO:0000313" key="3">
    <source>
        <dbReference type="EMBL" id="MST57097.1"/>
    </source>
</evidence>
<evidence type="ECO:0000313" key="4">
    <source>
        <dbReference type="Proteomes" id="UP000476055"/>
    </source>
</evidence>
<dbReference type="AlphaFoldDB" id="A0A6L5YHD4"/>
<keyword evidence="2" id="KW-0472">Membrane</keyword>